<sequence>MDITDKGLEGSLKIDGFSNLEKINCSSNELVNLEVINLKSSKEINCSNNKLAGLKVNGLDNLEVLNCSENCLTDVETLLSDLSHEKLKTLNLSNNNFSKNDLSPFSKFTNLENLYLSTTDKKGIEQGSYNKFFGSLESLKNLTKLKKLDIVNTDINSGVEPEAKVNEIKKELDNQLTKIWLDKNYPKEKRKETKELSAGFKRLRGELDLSGFENLEALDCHDNELTGLNLSKCNNLQSLKVNRNKLSDINFLNQIRSPEKLKVLHLGDNRIFSDLSPFSRFINLEDLGLGSDERFSDKEDLNNFFGSLVPLKNLTNLEVLNISDTDISDDNLENLPDNLIRIYCSSEEKTESKVKKLEDLLKKSDNFILSSKPDDFSLWDKTEVKEINLSSLEDIECQQESGLSIENFPNLKEIKYNIGNFEENREVIISNCQELKELDCSNSQLTSLNLEDCSQLTKLNCSNNSLKELNVQPFPNLKELNCSKNDLAGLELSENLQLEQLNITDRNSDIKELHKLYEEHNNNKYSGIGNHYFRFAQIFSRKFTKLDNEIKRREQGKYNKFNGSLEFLKNMSKLKTLDISNTDINEGVKYLPDSVSEIYYSFKDIPESKVKEIAEELKCREEKKIRDKQNEETNKEDSQQENERKDDSSTSKKTDDYSTHVAKSQKLTSTKNEDSDFVDYLKVSVEKDVVDEGITDRELNQALIDNNIREKTILTTIKGLKEMKNKDKEIESLKSRIKELVKLVEQQKKKVVEIFLKISPERELLQGLISKYLEFIRFKKQGSEVSDYDEQCNNYEIEY</sequence>
<comment type="caution">
    <text evidence="1">The sequence shown here is derived from an EMBL/GenBank/DDBJ whole genome shotgun (WGS) entry which is preliminary data.</text>
</comment>
<keyword evidence="2" id="KW-1185">Reference proteome</keyword>
<evidence type="ECO:0000313" key="1">
    <source>
        <dbReference type="EMBL" id="CAG8561875.1"/>
    </source>
</evidence>
<organism evidence="1 2">
    <name type="scientific">Racocetra persica</name>
    <dbReference type="NCBI Taxonomy" id="160502"/>
    <lineage>
        <taxon>Eukaryota</taxon>
        <taxon>Fungi</taxon>
        <taxon>Fungi incertae sedis</taxon>
        <taxon>Mucoromycota</taxon>
        <taxon>Glomeromycotina</taxon>
        <taxon>Glomeromycetes</taxon>
        <taxon>Diversisporales</taxon>
        <taxon>Gigasporaceae</taxon>
        <taxon>Racocetra</taxon>
    </lineage>
</organism>
<dbReference type="EMBL" id="CAJVQC010006037">
    <property type="protein sequence ID" value="CAG8561875.1"/>
    <property type="molecule type" value="Genomic_DNA"/>
</dbReference>
<dbReference type="Proteomes" id="UP000789920">
    <property type="component" value="Unassembled WGS sequence"/>
</dbReference>
<gene>
    <name evidence="1" type="ORF">RPERSI_LOCUS4398</name>
</gene>
<proteinExistence type="predicted"/>
<accession>A0ACA9M1C8</accession>
<evidence type="ECO:0000313" key="2">
    <source>
        <dbReference type="Proteomes" id="UP000789920"/>
    </source>
</evidence>
<protein>
    <submittedName>
        <fullName evidence="1">18483_t:CDS:1</fullName>
    </submittedName>
</protein>
<name>A0ACA9M1C8_9GLOM</name>
<reference evidence="1" key="1">
    <citation type="submission" date="2021-06" db="EMBL/GenBank/DDBJ databases">
        <authorList>
            <person name="Kallberg Y."/>
            <person name="Tangrot J."/>
            <person name="Rosling A."/>
        </authorList>
    </citation>
    <scope>NUCLEOTIDE SEQUENCE</scope>
    <source>
        <strain evidence="1">MA461A</strain>
    </source>
</reference>